<keyword evidence="2" id="KW-0472">Membrane</keyword>
<comment type="caution">
    <text evidence="3">The sequence shown here is derived from an EMBL/GenBank/DDBJ whole genome shotgun (WGS) entry which is preliminary data.</text>
</comment>
<keyword evidence="2" id="KW-1133">Transmembrane helix</keyword>
<keyword evidence="2" id="KW-0812">Transmembrane</keyword>
<proteinExistence type="predicted"/>
<gene>
    <name evidence="3" type="ORF">ACFOFO_08865</name>
</gene>
<dbReference type="EMBL" id="JBHRTP010000024">
    <property type="protein sequence ID" value="MFC3108069.1"/>
    <property type="molecule type" value="Genomic_DNA"/>
</dbReference>
<name>A0ABV7EZ98_9BURK</name>
<feature type="transmembrane region" description="Helical" evidence="2">
    <location>
        <begin position="172"/>
        <end position="190"/>
    </location>
</feature>
<protein>
    <submittedName>
        <fullName evidence="3">DUF4337 domain-containing protein</fullName>
    </submittedName>
</protein>
<reference evidence="4" key="1">
    <citation type="journal article" date="2019" name="Int. J. Syst. Evol. Microbiol.">
        <title>The Global Catalogue of Microorganisms (GCM) 10K type strain sequencing project: providing services to taxonomists for standard genome sequencing and annotation.</title>
        <authorList>
            <consortium name="The Broad Institute Genomics Platform"/>
            <consortium name="The Broad Institute Genome Sequencing Center for Infectious Disease"/>
            <person name="Wu L."/>
            <person name="Ma J."/>
        </authorList>
    </citation>
    <scope>NUCLEOTIDE SEQUENCE [LARGE SCALE GENOMIC DNA]</scope>
    <source>
        <strain evidence="4">KCTC 42986</strain>
    </source>
</reference>
<sequence>MSAEGFHVHGPHDHELEHAAQGTHGGDGFSGKIAVMTAILATVGALFGYQGGATQNDAAMSKNEAAIKKTEAANQWNYYQAKSNKQNLAELAVTLPGVDPEKYRADVARYKTEKDQIKQKADELEAESKDWDKKSEESMHQHHRWALAMTAEQIAISLAAITLLTRKKWLQYAAYGVATVGLVLGVLAWLHF</sequence>
<dbReference type="Pfam" id="PF14235">
    <property type="entry name" value="DUF4337"/>
    <property type="match status" value="1"/>
</dbReference>
<evidence type="ECO:0000256" key="2">
    <source>
        <dbReference type="SAM" id="Phobius"/>
    </source>
</evidence>
<dbReference type="InterPro" id="IPR025570">
    <property type="entry name" value="DUF4337"/>
</dbReference>
<dbReference type="RefSeq" id="WP_390331391.1">
    <property type="nucleotide sequence ID" value="NZ_JBHRTP010000024.1"/>
</dbReference>
<evidence type="ECO:0000256" key="1">
    <source>
        <dbReference type="SAM" id="Coils"/>
    </source>
</evidence>
<organism evidence="3 4">
    <name type="scientific">Undibacterium arcticum</name>
    <dbReference type="NCBI Taxonomy" id="1762892"/>
    <lineage>
        <taxon>Bacteria</taxon>
        <taxon>Pseudomonadati</taxon>
        <taxon>Pseudomonadota</taxon>
        <taxon>Betaproteobacteria</taxon>
        <taxon>Burkholderiales</taxon>
        <taxon>Oxalobacteraceae</taxon>
        <taxon>Undibacterium</taxon>
    </lineage>
</organism>
<evidence type="ECO:0000313" key="3">
    <source>
        <dbReference type="EMBL" id="MFC3108069.1"/>
    </source>
</evidence>
<evidence type="ECO:0000313" key="4">
    <source>
        <dbReference type="Proteomes" id="UP001595530"/>
    </source>
</evidence>
<keyword evidence="4" id="KW-1185">Reference proteome</keyword>
<accession>A0ABV7EZ98</accession>
<dbReference type="Proteomes" id="UP001595530">
    <property type="component" value="Unassembled WGS sequence"/>
</dbReference>
<feature type="coiled-coil region" evidence="1">
    <location>
        <begin position="107"/>
        <end position="134"/>
    </location>
</feature>
<keyword evidence="1" id="KW-0175">Coiled coil</keyword>